<comment type="function">
    <text evidence="4">Catalyzes two steps in the biosynthesis of coenzyme A. In the first step cysteine is conjugated to 4'-phosphopantothenate to form 4-phosphopantothenoylcysteine, in the latter compound is decarboxylated to form 4'-phosphopantotheine.</text>
</comment>
<dbReference type="InterPro" id="IPR005252">
    <property type="entry name" value="CoaBC"/>
</dbReference>
<feature type="active site" description="Proton donor" evidence="3">
    <location>
        <position position="158"/>
    </location>
</feature>
<dbReference type="GO" id="GO:0046872">
    <property type="term" value="F:metal ion binding"/>
    <property type="evidence" value="ECO:0007669"/>
    <property type="project" value="UniProtKB-KW"/>
</dbReference>
<dbReference type="UniPathway" id="UPA00241">
    <property type="reaction ID" value="UER00353"/>
</dbReference>
<dbReference type="HAMAP" id="MF_02225">
    <property type="entry name" value="CoaBC"/>
    <property type="match status" value="1"/>
</dbReference>
<dbReference type="NCBIfam" id="TIGR00521">
    <property type="entry name" value="coaBC_dfp"/>
    <property type="match status" value="1"/>
</dbReference>
<feature type="binding site" evidence="3">
    <location>
        <position position="279"/>
    </location>
    <ligand>
        <name>CTP</name>
        <dbReference type="ChEBI" id="CHEBI:37563"/>
    </ligand>
</feature>
<comment type="caution">
    <text evidence="3">Lacks conserved residue(s) required for the propagation of feature annotation.</text>
</comment>
<accession>E2ZD42</accession>
<comment type="similarity">
    <text evidence="3 4">In the N-terminal section; belongs to the HFCD (homo-oligomeric flavin containing Cys decarboxylase) superfamily.</text>
</comment>
<dbReference type="EC" id="6.3.2.5" evidence="3"/>
<feature type="binding site" evidence="3">
    <location>
        <position position="341"/>
    </location>
    <ligand>
        <name>CTP</name>
        <dbReference type="ChEBI" id="CHEBI:37563"/>
    </ligand>
</feature>
<keyword evidence="3 4" id="KW-0436">Ligase</keyword>
<name>E2ZD42_9FIRM</name>
<comment type="similarity">
    <text evidence="3 4">In the C-terminal section; belongs to the PPC synthetase family.</text>
</comment>
<keyword evidence="1 3" id="KW-0210">Decarboxylase</keyword>
<dbReference type="GO" id="GO:0004632">
    <property type="term" value="F:phosphopantothenate--cysteine ligase activity"/>
    <property type="evidence" value="ECO:0007669"/>
    <property type="project" value="UniProtKB-UniRule"/>
</dbReference>
<evidence type="ECO:0000259" key="6">
    <source>
        <dbReference type="Pfam" id="PF04127"/>
    </source>
</evidence>
<reference evidence="7 8" key="1">
    <citation type="submission" date="2010-08" db="EMBL/GenBank/DDBJ databases">
        <authorList>
            <person name="Weinstock G."/>
            <person name="Sodergren E."/>
            <person name="Clifton S."/>
            <person name="Fulton L."/>
            <person name="Fulton B."/>
            <person name="Courtney L."/>
            <person name="Fronick C."/>
            <person name="Harrison M."/>
            <person name="Strong C."/>
            <person name="Farmer C."/>
            <person name="Delahaunty K."/>
            <person name="Markovic C."/>
            <person name="Hall O."/>
            <person name="Minx P."/>
            <person name="Tomlinson C."/>
            <person name="Mitreva M."/>
            <person name="Hou S."/>
            <person name="Chen J."/>
            <person name="Wollam A."/>
            <person name="Pepin K.H."/>
            <person name="Johnson M."/>
            <person name="Bhonagiri V."/>
            <person name="Zhang X."/>
            <person name="Suruliraj S."/>
            <person name="Warren W."/>
            <person name="Chinwalla A."/>
            <person name="Mardis E.R."/>
            <person name="Wilson R.K."/>
        </authorList>
    </citation>
    <scope>NUCLEOTIDE SEQUENCE [LARGE SCALE GENOMIC DNA]</scope>
    <source>
        <strain evidence="7 8">F0359</strain>
    </source>
</reference>
<evidence type="ECO:0000256" key="1">
    <source>
        <dbReference type="ARBA" id="ARBA00022793"/>
    </source>
</evidence>
<feature type="binding site" evidence="3">
    <location>
        <position position="337"/>
    </location>
    <ligand>
        <name>CTP</name>
        <dbReference type="ChEBI" id="CHEBI:37563"/>
    </ligand>
</feature>
<evidence type="ECO:0000256" key="4">
    <source>
        <dbReference type="RuleBase" id="RU364078"/>
    </source>
</evidence>
<feature type="region of interest" description="Phosphopantothenoylcysteine decarboxylase" evidence="3">
    <location>
        <begin position="1"/>
        <end position="190"/>
    </location>
</feature>
<keyword evidence="8" id="KW-1185">Reference proteome</keyword>
<feature type="binding site" evidence="3">
    <location>
        <position position="289"/>
    </location>
    <ligand>
        <name>CTP</name>
        <dbReference type="ChEBI" id="CHEBI:37563"/>
    </ligand>
</feature>
<feature type="domain" description="Flavoprotein" evidence="5">
    <location>
        <begin position="6"/>
        <end position="174"/>
    </location>
</feature>
<comment type="caution">
    <text evidence="7">The sequence shown here is derived from an EMBL/GenBank/DDBJ whole genome shotgun (WGS) entry which is preliminary data.</text>
</comment>
<comment type="pathway">
    <text evidence="3 4">Cofactor biosynthesis; coenzyme A biosynthesis; CoA from (R)-pantothenate: step 2/5.</text>
</comment>
<dbReference type="InterPro" id="IPR036551">
    <property type="entry name" value="Flavin_trans-like"/>
</dbReference>
<comment type="cofactor">
    <cofactor evidence="3">
        <name>Mg(2+)</name>
        <dbReference type="ChEBI" id="CHEBI:18420"/>
    </cofactor>
</comment>
<dbReference type="Gene3D" id="3.40.50.10300">
    <property type="entry name" value="CoaB-like"/>
    <property type="match status" value="1"/>
</dbReference>
<comment type="catalytic activity">
    <reaction evidence="3 4">
        <text>(R)-4'-phosphopantothenate + L-cysteine + CTP = N-[(R)-4-phosphopantothenoyl]-L-cysteine + CMP + diphosphate + H(+)</text>
        <dbReference type="Rhea" id="RHEA:19397"/>
        <dbReference type="ChEBI" id="CHEBI:10986"/>
        <dbReference type="ChEBI" id="CHEBI:15378"/>
        <dbReference type="ChEBI" id="CHEBI:33019"/>
        <dbReference type="ChEBI" id="CHEBI:35235"/>
        <dbReference type="ChEBI" id="CHEBI:37563"/>
        <dbReference type="ChEBI" id="CHEBI:59458"/>
        <dbReference type="ChEBI" id="CHEBI:60377"/>
        <dbReference type="EC" id="6.3.2.5"/>
    </reaction>
</comment>
<dbReference type="AlphaFoldDB" id="E2ZD42"/>
<dbReference type="GO" id="GO:0015941">
    <property type="term" value="P:pantothenate catabolic process"/>
    <property type="evidence" value="ECO:0007669"/>
    <property type="project" value="InterPro"/>
</dbReference>
<dbReference type="HOGENOM" id="CLU_033319_0_1_9"/>
<dbReference type="GO" id="GO:0015937">
    <property type="term" value="P:coenzyme A biosynthetic process"/>
    <property type="evidence" value="ECO:0007669"/>
    <property type="project" value="UniProtKB-UniRule"/>
</dbReference>
<sequence length="402" mass="43320">MSLRDKHVLLIISGGIAAYKTAIIASTLRKQGAQVKCVMTKHATEFITPLTLREISGNPVAVSMFADVPEFHVEHIALAEWAHVVLVAPATANIIGKAANGVADDMATTVLMATTAPVMVCPAMNTNMWNNKIVQRNVQILKDCGYTIMQPDSGVLACGTVGAGRLPAPERIIEALEYVADERKELCGQKVIVTAGGTREALDPVRYIGNHSSGRMGFAIARAAAKCGADVTLVAAPTDLVTPFKVNRVDVMTTGEMKEAVDRLYDDANIVIKAAAVADYRPAVRAQQKIKKNDDKLTLNLVKNDDILFSLGQRKGNRILVGFAAETTDVIKYGKGKVAKKNLDMLVANDITAEGAGFKGTTNIGAFIYPDGTVEEQPLMSKDELAERIIDRVIDIYNKKNL</sequence>
<evidence type="ECO:0000313" key="7">
    <source>
        <dbReference type="EMBL" id="EFQ03708.1"/>
    </source>
</evidence>
<feature type="binding site" evidence="3">
    <location>
        <position position="323"/>
    </location>
    <ligand>
        <name>CTP</name>
        <dbReference type="ChEBI" id="CHEBI:37563"/>
    </ligand>
</feature>
<dbReference type="RefSeq" id="WP_006942553.1">
    <property type="nucleotide sequence ID" value="NZ_GL538208.1"/>
</dbReference>
<comment type="function">
    <text evidence="3">Catalyzes two sequential steps in the biosynthesis of coenzyme A. In the first step cysteine is conjugated to 4'-phosphopantothenate to form 4-phosphopantothenoylcysteine. In the second step the latter compound is decarboxylated to form 4'-phosphopantotheine.</text>
</comment>
<dbReference type="Pfam" id="PF04127">
    <property type="entry name" value="DFP"/>
    <property type="match status" value="1"/>
</dbReference>
<dbReference type="SUPFAM" id="SSF52507">
    <property type="entry name" value="Homo-oligomeric flavin-containing Cys decarboxylases, HFCD"/>
    <property type="match status" value="1"/>
</dbReference>
<dbReference type="PANTHER" id="PTHR14359">
    <property type="entry name" value="HOMO-OLIGOMERIC FLAVIN CONTAINING CYS DECARBOXYLASE FAMILY"/>
    <property type="match status" value="1"/>
</dbReference>
<keyword evidence="3" id="KW-0479">Metal-binding</keyword>
<dbReference type="EC" id="4.1.1.36" evidence="3"/>
<dbReference type="PANTHER" id="PTHR14359:SF6">
    <property type="entry name" value="PHOSPHOPANTOTHENOYLCYSTEINE DECARBOXYLASE"/>
    <property type="match status" value="1"/>
</dbReference>
<dbReference type="InterPro" id="IPR035929">
    <property type="entry name" value="CoaB-like_sf"/>
</dbReference>
<dbReference type="OrthoDB" id="9802554at2"/>
<keyword evidence="3 4" id="KW-0288">FMN</keyword>
<comment type="pathway">
    <text evidence="3 4">Cofactor biosynthesis; coenzyme A biosynthesis; CoA from (R)-pantothenate: step 3/5.</text>
</comment>
<dbReference type="GO" id="GO:0071513">
    <property type="term" value="C:phosphopantothenoylcysteine decarboxylase complex"/>
    <property type="evidence" value="ECO:0007669"/>
    <property type="project" value="TreeGrafter"/>
</dbReference>
<comment type="cofactor">
    <cofactor evidence="3">
        <name>FMN</name>
        <dbReference type="ChEBI" id="CHEBI:58210"/>
    </cofactor>
    <text evidence="3">Binds 1 FMN per subunit.</text>
</comment>
<dbReference type="GO" id="GO:0004633">
    <property type="term" value="F:phosphopantothenoylcysteine decarboxylase activity"/>
    <property type="evidence" value="ECO:0007669"/>
    <property type="project" value="UniProtKB-UniRule"/>
</dbReference>
<evidence type="ECO:0000313" key="8">
    <source>
        <dbReference type="Proteomes" id="UP000003195"/>
    </source>
</evidence>
<dbReference type="Gene3D" id="3.40.50.1950">
    <property type="entry name" value="Flavin prenyltransferase-like"/>
    <property type="match status" value="1"/>
</dbReference>
<feature type="region of interest" description="Phosphopantothenate--cysteine ligase" evidence="3">
    <location>
        <begin position="191"/>
        <end position="402"/>
    </location>
</feature>
<keyword evidence="2 3" id="KW-0456">Lyase</keyword>
<keyword evidence="3" id="KW-0511">Multifunctional enzyme</keyword>
<comment type="catalytic activity">
    <reaction evidence="3 4">
        <text>N-[(R)-4-phosphopantothenoyl]-L-cysteine + H(+) = (R)-4'-phosphopantetheine + CO2</text>
        <dbReference type="Rhea" id="RHEA:16793"/>
        <dbReference type="ChEBI" id="CHEBI:15378"/>
        <dbReference type="ChEBI" id="CHEBI:16526"/>
        <dbReference type="ChEBI" id="CHEBI:59458"/>
        <dbReference type="ChEBI" id="CHEBI:61723"/>
        <dbReference type="EC" id="4.1.1.36"/>
    </reaction>
</comment>
<dbReference type="STRING" id="706434.HMPREF9429_01379"/>
<feature type="domain" description="DNA/pantothenate metabolism flavoprotein C-terminal" evidence="6">
    <location>
        <begin position="187"/>
        <end position="395"/>
    </location>
</feature>
<dbReference type="GO" id="GO:0010181">
    <property type="term" value="F:FMN binding"/>
    <property type="evidence" value="ECO:0007669"/>
    <property type="project" value="UniProtKB-UniRule"/>
</dbReference>
<keyword evidence="3" id="KW-0460">Magnesium</keyword>
<keyword evidence="3 4" id="KW-0285">Flavoprotein</keyword>
<dbReference type="InterPro" id="IPR003382">
    <property type="entry name" value="Flavoprotein"/>
</dbReference>
<dbReference type="Proteomes" id="UP000003195">
    <property type="component" value="Unassembled WGS sequence"/>
</dbReference>
<evidence type="ECO:0000259" key="5">
    <source>
        <dbReference type="Pfam" id="PF02441"/>
    </source>
</evidence>
<evidence type="ECO:0000256" key="2">
    <source>
        <dbReference type="ARBA" id="ARBA00023239"/>
    </source>
</evidence>
<organism evidence="7 8">
    <name type="scientific">Megasphaera micronuciformis F0359</name>
    <dbReference type="NCBI Taxonomy" id="706434"/>
    <lineage>
        <taxon>Bacteria</taxon>
        <taxon>Bacillati</taxon>
        <taxon>Bacillota</taxon>
        <taxon>Negativicutes</taxon>
        <taxon>Veillonellales</taxon>
        <taxon>Veillonellaceae</taxon>
        <taxon>Megasphaera</taxon>
    </lineage>
</organism>
<evidence type="ECO:0000256" key="3">
    <source>
        <dbReference type="HAMAP-Rule" id="MF_02225"/>
    </source>
</evidence>
<dbReference type="EMBL" id="AECS01000038">
    <property type="protein sequence ID" value="EFQ03708.1"/>
    <property type="molecule type" value="Genomic_DNA"/>
</dbReference>
<dbReference type="InterPro" id="IPR007085">
    <property type="entry name" value="DNA/pantothenate-metab_flavo_C"/>
</dbReference>
<protein>
    <recommendedName>
        <fullName evidence="3">Coenzyme A biosynthesis bifunctional protein CoaBC</fullName>
    </recommendedName>
    <alternativeName>
        <fullName evidence="3">DNA/pantothenate metabolism flavoprotein</fullName>
    </alternativeName>
    <alternativeName>
        <fullName evidence="3">Phosphopantothenoylcysteine synthetase/decarboxylase</fullName>
        <shortName evidence="3">PPCS-PPCDC</shortName>
    </alternativeName>
    <domain>
        <recommendedName>
            <fullName evidence="3">Phosphopantothenoylcysteine decarboxylase</fullName>
            <shortName evidence="3">PPC decarboxylase</shortName>
            <shortName evidence="3">PPC-DC</shortName>
            <ecNumber evidence="3">4.1.1.36</ecNumber>
        </recommendedName>
        <alternativeName>
            <fullName evidence="3">CoaC</fullName>
        </alternativeName>
    </domain>
    <domain>
        <recommendedName>
            <fullName evidence="3">Phosphopantothenate--cysteine ligase</fullName>
            <ecNumber evidence="3">6.3.2.5</ecNumber>
        </recommendedName>
        <alternativeName>
            <fullName evidence="3">CoaB</fullName>
        </alternativeName>
        <alternativeName>
            <fullName evidence="3">Phosphopantothenoylcysteine synthetase</fullName>
            <shortName evidence="3">PPC synthetase</shortName>
            <shortName evidence="3">PPC-S</shortName>
        </alternativeName>
    </domain>
</protein>
<proteinExistence type="inferred from homology"/>
<gene>
    <name evidence="3 7" type="primary">coaBC</name>
    <name evidence="7" type="ORF">HMPREF9429_01379</name>
</gene>
<dbReference type="Pfam" id="PF02441">
    <property type="entry name" value="Flavoprotein"/>
    <property type="match status" value="1"/>
</dbReference>
<dbReference type="SUPFAM" id="SSF102645">
    <property type="entry name" value="CoaB-like"/>
    <property type="match status" value="1"/>
</dbReference>
<dbReference type="eggNOG" id="COG0452">
    <property type="taxonomic scope" value="Bacteria"/>
</dbReference>